<dbReference type="Proteomes" id="UP001595867">
    <property type="component" value="Unassembled WGS sequence"/>
</dbReference>
<evidence type="ECO:0000313" key="2">
    <source>
        <dbReference type="Proteomes" id="UP001595867"/>
    </source>
</evidence>
<dbReference type="RefSeq" id="WP_378065829.1">
    <property type="nucleotide sequence ID" value="NZ_JBHSBL010000006.1"/>
</dbReference>
<reference evidence="2" key="1">
    <citation type="journal article" date="2019" name="Int. J. Syst. Evol. Microbiol.">
        <title>The Global Catalogue of Microorganisms (GCM) 10K type strain sequencing project: providing services to taxonomists for standard genome sequencing and annotation.</title>
        <authorList>
            <consortium name="The Broad Institute Genomics Platform"/>
            <consortium name="The Broad Institute Genome Sequencing Center for Infectious Disease"/>
            <person name="Wu L."/>
            <person name="Ma J."/>
        </authorList>
    </citation>
    <scope>NUCLEOTIDE SEQUENCE [LARGE SCALE GENOMIC DNA]</scope>
    <source>
        <strain evidence="2">TBRC 5832</strain>
    </source>
</reference>
<keyword evidence="2" id="KW-1185">Reference proteome</keyword>
<evidence type="ECO:0000313" key="1">
    <source>
        <dbReference type="EMBL" id="MFC4064790.1"/>
    </source>
</evidence>
<proteinExistence type="predicted"/>
<organism evidence="1 2">
    <name type="scientific">Actinoplanes subglobosus</name>
    <dbReference type="NCBI Taxonomy" id="1547892"/>
    <lineage>
        <taxon>Bacteria</taxon>
        <taxon>Bacillati</taxon>
        <taxon>Actinomycetota</taxon>
        <taxon>Actinomycetes</taxon>
        <taxon>Micromonosporales</taxon>
        <taxon>Micromonosporaceae</taxon>
        <taxon>Actinoplanes</taxon>
    </lineage>
</organism>
<accession>A0ABV8ILN4</accession>
<sequence length="222" mass="24815">MGYETVFTGQIAIVPPLNPREVEYLDRFAETRHESRDAGPYAVNGNGLAPGAMYGGNQPGPEHPGFWCKWVPTAAGDALIWNGEEKFYHAEKWLAYLVETFLAPGAEIRGDLPVAWFRPAVFEHFTCDHLLNGVVEAEGAEEDDRWRIEVRDNVVYVVRLVEWPDHSDIDPRSPGEWGSGQWDEYAARARRNHVYTISGAGEIHECGPAVEHGFAPVDDRAA</sequence>
<gene>
    <name evidence="1" type="ORF">ACFO0C_07600</name>
</gene>
<protein>
    <submittedName>
        <fullName evidence="1">Uncharacterized protein</fullName>
    </submittedName>
</protein>
<name>A0ABV8ILN4_9ACTN</name>
<dbReference type="EMBL" id="JBHSBL010000006">
    <property type="protein sequence ID" value="MFC4064790.1"/>
    <property type="molecule type" value="Genomic_DNA"/>
</dbReference>
<comment type="caution">
    <text evidence="1">The sequence shown here is derived from an EMBL/GenBank/DDBJ whole genome shotgun (WGS) entry which is preliminary data.</text>
</comment>